<keyword evidence="3" id="KW-0238">DNA-binding</keyword>
<dbReference type="CDD" id="cd16393">
    <property type="entry name" value="SPO0J_N"/>
    <property type="match status" value="1"/>
</dbReference>
<keyword evidence="2" id="KW-0159">Chromosome partition</keyword>
<dbReference type="RefSeq" id="WP_213536644.1">
    <property type="nucleotide sequence ID" value="NZ_BOVQ01000008.1"/>
</dbReference>
<dbReference type="SMART" id="SM00470">
    <property type="entry name" value="ParB"/>
    <property type="match status" value="1"/>
</dbReference>
<dbReference type="InterPro" id="IPR041468">
    <property type="entry name" value="HTH_ParB/Spo0J"/>
</dbReference>
<gene>
    <name evidence="5" type="ORF">ACFO26_02160</name>
</gene>
<dbReference type="SUPFAM" id="SSF109709">
    <property type="entry name" value="KorB DNA-binding domain-like"/>
    <property type="match status" value="1"/>
</dbReference>
<dbReference type="SUPFAM" id="SSF110849">
    <property type="entry name" value="ParB/Sulfiredoxin"/>
    <property type="match status" value="1"/>
</dbReference>
<dbReference type="Pfam" id="PF02195">
    <property type="entry name" value="ParB_N"/>
    <property type="match status" value="1"/>
</dbReference>
<evidence type="ECO:0000256" key="3">
    <source>
        <dbReference type="ARBA" id="ARBA00023125"/>
    </source>
</evidence>
<dbReference type="Pfam" id="PF23552">
    <property type="entry name" value="ParB_C"/>
    <property type="match status" value="1"/>
</dbReference>
<dbReference type="Gene3D" id="1.10.10.2830">
    <property type="match status" value="1"/>
</dbReference>
<dbReference type="InterPro" id="IPR050336">
    <property type="entry name" value="Chromosome_partition/occlusion"/>
</dbReference>
<sequence length="264" mass="29998">MTEKIVELKISDIVKNPYQPRLAFDEKKLAELANSIQENGVLQPIIVRKSALVGYELLAGERRFLASQIAKQSTIPAIIRDYSDEKMMTLSILENLQREDLNTVEEARSLSLLTEKLGLTHDEVAQSLGKSRSYVSNLLRILDLPESILQQVSTGKISLAHGRTLLAEKNKIRQKNLAARITTDNLSVRQLEDLIYKKSSKQNKASKIDKNIFIEEREHELIKILGKSVKIKANKQYQGTLSVSFDSLDELEELTKLLKKYHQD</sequence>
<evidence type="ECO:0000256" key="2">
    <source>
        <dbReference type="ARBA" id="ARBA00022829"/>
    </source>
</evidence>
<dbReference type="Pfam" id="PF17762">
    <property type="entry name" value="HTH_ParB"/>
    <property type="match status" value="1"/>
</dbReference>
<name>A0ABV9JAE8_9LACT</name>
<dbReference type="InterPro" id="IPR003115">
    <property type="entry name" value="ParB_N"/>
</dbReference>
<dbReference type="InterPro" id="IPR057240">
    <property type="entry name" value="ParB_dimer_C"/>
</dbReference>
<reference evidence="6" key="1">
    <citation type="journal article" date="2019" name="Int. J. Syst. Evol. Microbiol.">
        <title>The Global Catalogue of Microorganisms (GCM) 10K type strain sequencing project: providing services to taxonomists for standard genome sequencing and annotation.</title>
        <authorList>
            <consortium name="The Broad Institute Genomics Platform"/>
            <consortium name="The Broad Institute Genome Sequencing Center for Infectious Disease"/>
            <person name="Wu L."/>
            <person name="Ma J."/>
        </authorList>
    </citation>
    <scope>NUCLEOTIDE SEQUENCE [LARGE SCALE GENOMIC DNA]</scope>
    <source>
        <strain evidence="6">CCUG 63287</strain>
    </source>
</reference>
<dbReference type="InterPro" id="IPR004437">
    <property type="entry name" value="ParB/RepB/Spo0J"/>
</dbReference>
<evidence type="ECO:0000256" key="1">
    <source>
        <dbReference type="ARBA" id="ARBA00006295"/>
    </source>
</evidence>
<dbReference type="NCBIfam" id="TIGR00180">
    <property type="entry name" value="parB_part"/>
    <property type="match status" value="1"/>
</dbReference>
<feature type="domain" description="ParB-like N-terminal" evidence="4">
    <location>
        <begin position="6"/>
        <end position="96"/>
    </location>
</feature>
<proteinExistence type="inferred from homology"/>
<comment type="caution">
    <text evidence="5">The sequence shown here is derived from an EMBL/GenBank/DDBJ whole genome shotgun (WGS) entry which is preliminary data.</text>
</comment>
<dbReference type="Proteomes" id="UP001595987">
    <property type="component" value="Unassembled WGS sequence"/>
</dbReference>
<keyword evidence="6" id="KW-1185">Reference proteome</keyword>
<dbReference type="PANTHER" id="PTHR33375:SF1">
    <property type="entry name" value="CHROMOSOME-PARTITIONING PROTEIN PARB-RELATED"/>
    <property type="match status" value="1"/>
</dbReference>
<evidence type="ECO:0000259" key="4">
    <source>
        <dbReference type="SMART" id="SM00470"/>
    </source>
</evidence>
<organism evidence="5 6">
    <name type="scientific">Lactococcus nasutitermitis</name>
    <dbReference type="NCBI Taxonomy" id="1652957"/>
    <lineage>
        <taxon>Bacteria</taxon>
        <taxon>Bacillati</taxon>
        <taxon>Bacillota</taxon>
        <taxon>Bacilli</taxon>
        <taxon>Lactobacillales</taxon>
        <taxon>Streptococcaceae</taxon>
        <taxon>Lactococcus</taxon>
    </lineage>
</organism>
<evidence type="ECO:0000313" key="6">
    <source>
        <dbReference type="Proteomes" id="UP001595987"/>
    </source>
</evidence>
<protein>
    <submittedName>
        <fullName evidence="5">ParB/RepB/Spo0J family partition protein</fullName>
    </submittedName>
</protein>
<accession>A0ABV9JAE8</accession>
<dbReference type="Gene3D" id="3.90.1530.30">
    <property type="match status" value="1"/>
</dbReference>
<dbReference type="InterPro" id="IPR036086">
    <property type="entry name" value="ParB/Sulfiredoxin_sf"/>
</dbReference>
<evidence type="ECO:0000313" key="5">
    <source>
        <dbReference type="EMBL" id="MFC4651707.1"/>
    </source>
</evidence>
<comment type="similarity">
    <text evidence="1">Belongs to the ParB family.</text>
</comment>
<dbReference type="EMBL" id="JBHSGD010000002">
    <property type="protein sequence ID" value="MFC4651707.1"/>
    <property type="molecule type" value="Genomic_DNA"/>
</dbReference>
<dbReference type="PANTHER" id="PTHR33375">
    <property type="entry name" value="CHROMOSOME-PARTITIONING PROTEIN PARB-RELATED"/>
    <property type="match status" value="1"/>
</dbReference>